<feature type="transmembrane region" description="Helical" evidence="2">
    <location>
        <begin position="102"/>
        <end position="124"/>
    </location>
</feature>
<dbReference type="RefSeq" id="WP_183376129.1">
    <property type="nucleotide sequence ID" value="NZ_CBCSFZ010000006.1"/>
</dbReference>
<protein>
    <submittedName>
        <fullName evidence="3">Uncharacterized protein</fullName>
    </submittedName>
</protein>
<feature type="transmembrane region" description="Helical" evidence="2">
    <location>
        <begin position="69"/>
        <end position="95"/>
    </location>
</feature>
<evidence type="ECO:0000256" key="2">
    <source>
        <dbReference type="SAM" id="Phobius"/>
    </source>
</evidence>
<accession>A0A839QTW5</accession>
<keyword evidence="2" id="KW-0812">Transmembrane</keyword>
<organism evidence="3 4">
    <name type="scientific">Helcobacillus massiliensis</name>
    <dbReference type="NCBI Taxonomy" id="521392"/>
    <lineage>
        <taxon>Bacteria</taxon>
        <taxon>Bacillati</taxon>
        <taxon>Actinomycetota</taxon>
        <taxon>Actinomycetes</taxon>
        <taxon>Micrococcales</taxon>
        <taxon>Dermabacteraceae</taxon>
        <taxon>Helcobacillus</taxon>
    </lineage>
</organism>
<proteinExistence type="predicted"/>
<keyword evidence="4" id="KW-1185">Reference proteome</keyword>
<name>A0A839QTW5_9MICO</name>
<dbReference type="Proteomes" id="UP000568050">
    <property type="component" value="Unassembled WGS sequence"/>
</dbReference>
<feature type="transmembrane region" description="Helical" evidence="2">
    <location>
        <begin position="26"/>
        <end position="49"/>
    </location>
</feature>
<comment type="caution">
    <text evidence="3">The sequence shown here is derived from an EMBL/GenBank/DDBJ whole genome shotgun (WGS) entry which is preliminary data.</text>
</comment>
<evidence type="ECO:0000256" key="1">
    <source>
        <dbReference type="SAM" id="MobiDB-lite"/>
    </source>
</evidence>
<keyword evidence="2" id="KW-0472">Membrane</keyword>
<feature type="region of interest" description="Disordered" evidence="1">
    <location>
        <begin position="174"/>
        <end position="195"/>
    </location>
</feature>
<evidence type="ECO:0000313" key="3">
    <source>
        <dbReference type="EMBL" id="MBB3023175.1"/>
    </source>
</evidence>
<evidence type="ECO:0000313" key="4">
    <source>
        <dbReference type="Proteomes" id="UP000568050"/>
    </source>
</evidence>
<gene>
    <name evidence="3" type="ORF">FHX50_001460</name>
</gene>
<sequence>MPEVQNPSAPLLGIPTGSRRHRAAELTGAVCATITATLTTAAFAVSALLIPVADRQGQDGTEWLGRLLFAMVVGLLVVTATALVTLAADAVLLVFGGRRVRAYAGAGGAALLLAVVGLVVWFALAGGPSTTLSDAASPQWWADVLALVLLLTVLPIASAVLSWIAVRHAQAERSGPAPAGSANAGAQASGRASRK</sequence>
<feature type="transmembrane region" description="Helical" evidence="2">
    <location>
        <begin position="144"/>
        <end position="166"/>
    </location>
</feature>
<dbReference type="AlphaFoldDB" id="A0A839QTW5"/>
<keyword evidence="2" id="KW-1133">Transmembrane helix</keyword>
<dbReference type="EMBL" id="JACHWP010000003">
    <property type="protein sequence ID" value="MBB3023175.1"/>
    <property type="molecule type" value="Genomic_DNA"/>
</dbReference>
<reference evidence="3 4" key="1">
    <citation type="submission" date="2020-08" db="EMBL/GenBank/DDBJ databases">
        <title>Sequencing the genomes of 1000 actinobacteria strains.</title>
        <authorList>
            <person name="Klenk H.-P."/>
        </authorList>
    </citation>
    <scope>NUCLEOTIDE SEQUENCE [LARGE SCALE GENOMIC DNA]</scope>
    <source>
        <strain evidence="3 4">DSM 23040</strain>
    </source>
</reference>